<reference evidence="2" key="1">
    <citation type="submission" date="2007-07" db="EMBL/GenBank/DDBJ databases">
        <title>PCAP assembly of the Caenorhabditis remanei genome.</title>
        <authorList>
            <consortium name="The Caenorhabditis remanei Sequencing Consortium"/>
            <person name="Wilson R.K."/>
        </authorList>
    </citation>
    <scope>NUCLEOTIDE SEQUENCE [LARGE SCALE GENOMIC DNA]</scope>
    <source>
        <strain evidence="2">PB4641</strain>
    </source>
</reference>
<proteinExistence type="predicted"/>
<organism evidence="3">
    <name type="scientific">Caenorhabditis remanei</name>
    <name type="common">Caenorhabditis vulgaris</name>
    <dbReference type="NCBI Taxonomy" id="31234"/>
    <lineage>
        <taxon>Eukaryota</taxon>
        <taxon>Metazoa</taxon>
        <taxon>Ecdysozoa</taxon>
        <taxon>Nematoda</taxon>
        <taxon>Chromadorea</taxon>
        <taxon>Rhabditida</taxon>
        <taxon>Rhabditina</taxon>
        <taxon>Rhabditomorpha</taxon>
        <taxon>Rhabditoidea</taxon>
        <taxon>Rhabditidae</taxon>
        <taxon>Peloderinae</taxon>
        <taxon>Caenorhabditis</taxon>
    </lineage>
</organism>
<feature type="compositionally biased region" description="Basic and acidic residues" evidence="1">
    <location>
        <begin position="175"/>
        <end position="186"/>
    </location>
</feature>
<dbReference type="Proteomes" id="UP000008281">
    <property type="component" value="Unassembled WGS sequence"/>
</dbReference>
<sequence>MTQHRPVTASVMVVGSFAPEDQANEALERLRIESRLDHMPDHLEQYPRQQTVQNAKKKHNFKNRRSVKMETVRLPAQGHPLDTSRRLPPPSCFGNKLTIPAIVDDYLNLRREAGKEAIERILLKLEQDCGRKIGLEDQEDNQRVFGQPETSMSTTIDTIDLMSKCNQQNCSKQDGTSRKDHRRLQSTDRSIISQLSTTSLHVCARRCFKYDKRSYRRDKHIGAMEQKKEKKLSITTTTTPFRRLELPAAAQSSSISFGTMHPVDFNKSIAATTRISSSGYKPSSQFQFIYWRMLTIREISPREINDCL</sequence>
<protein>
    <submittedName>
        <fullName evidence="2">Uncharacterized protein</fullName>
    </submittedName>
</protein>
<name>E3N2I3_CAERE</name>
<evidence type="ECO:0000256" key="1">
    <source>
        <dbReference type="SAM" id="MobiDB-lite"/>
    </source>
</evidence>
<dbReference type="AlphaFoldDB" id="E3N2I3"/>
<feature type="region of interest" description="Disordered" evidence="1">
    <location>
        <begin position="168"/>
        <end position="188"/>
    </location>
</feature>
<evidence type="ECO:0000313" key="3">
    <source>
        <dbReference type="Proteomes" id="UP000008281"/>
    </source>
</evidence>
<gene>
    <name evidence="2" type="ORF">CRE_16248</name>
</gene>
<evidence type="ECO:0000313" key="2">
    <source>
        <dbReference type="EMBL" id="EFO84206.1"/>
    </source>
</evidence>
<accession>E3N2I3</accession>
<keyword evidence="3" id="KW-1185">Reference proteome</keyword>
<dbReference type="InParanoid" id="E3N2I3"/>
<dbReference type="EMBL" id="DS268513">
    <property type="protein sequence ID" value="EFO84206.1"/>
    <property type="molecule type" value="Genomic_DNA"/>
</dbReference>
<dbReference type="HOGENOM" id="CLU_903823_0_0_1"/>